<keyword evidence="1 4" id="KW-0812">Transmembrane</keyword>
<dbReference type="EMBL" id="JBEPTF010000005">
    <property type="protein sequence ID" value="MET4685263.1"/>
    <property type="molecule type" value="Genomic_DNA"/>
</dbReference>
<feature type="domain" description="FecR N-terminal" evidence="3">
    <location>
        <begin position="18"/>
        <end position="57"/>
    </location>
</feature>
<dbReference type="Proteomes" id="UP001549313">
    <property type="component" value="Unassembled WGS sequence"/>
</dbReference>
<dbReference type="RefSeq" id="WP_354090227.1">
    <property type="nucleotide sequence ID" value="NZ_JBEPTF010000005.1"/>
</dbReference>
<gene>
    <name evidence="4" type="ORF">ABIE19_003214</name>
</gene>
<reference evidence="4 5" key="1">
    <citation type="submission" date="2024-06" db="EMBL/GenBank/DDBJ databases">
        <title>Sorghum-associated microbial communities from plants grown in Nebraska, USA.</title>
        <authorList>
            <person name="Schachtman D."/>
        </authorList>
    </citation>
    <scope>NUCLEOTIDE SEQUENCE [LARGE SCALE GENOMIC DNA]</scope>
    <source>
        <strain evidence="4 5">2814</strain>
    </source>
</reference>
<dbReference type="InterPro" id="IPR032623">
    <property type="entry name" value="FecR_N"/>
</dbReference>
<feature type="transmembrane region" description="Helical" evidence="1">
    <location>
        <begin position="81"/>
        <end position="99"/>
    </location>
</feature>
<name>A0ABV2RG78_9CAUL</name>
<keyword evidence="5" id="KW-1185">Reference proteome</keyword>
<organism evidence="4 5">
    <name type="scientific">Brevundimonas faecalis</name>
    <dbReference type="NCBI Taxonomy" id="947378"/>
    <lineage>
        <taxon>Bacteria</taxon>
        <taxon>Pseudomonadati</taxon>
        <taxon>Pseudomonadota</taxon>
        <taxon>Alphaproteobacteria</taxon>
        <taxon>Caulobacterales</taxon>
        <taxon>Caulobacteraceae</taxon>
        <taxon>Brevundimonas</taxon>
    </lineage>
</organism>
<comment type="caution">
    <text evidence="4">The sequence shown here is derived from an EMBL/GenBank/DDBJ whole genome shotgun (WGS) entry which is preliminary data.</text>
</comment>
<evidence type="ECO:0000313" key="5">
    <source>
        <dbReference type="Proteomes" id="UP001549313"/>
    </source>
</evidence>
<dbReference type="PANTHER" id="PTHR30273:SF2">
    <property type="entry name" value="PROTEIN FECR"/>
    <property type="match status" value="1"/>
</dbReference>
<dbReference type="Gene3D" id="2.60.120.1440">
    <property type="match status" value="1"/>
</dbReference>
<protein>
    <submittedName>
        <fullName evidence="4">Transmembrane sensor</fullName>
    </submittedName>
</protein>
<sequence length="312" mass="33294">MTSPFKPAADQTQDTPLRQAARWSILLNEAPGDDETRLAFEQWLDQSPAHAVAWADVGHVSQLLQRAPVASLPARRRPRRWIAAASGMAAALVLVVAMGPSMATRLSADHVAAVGQEDVIALADGSIVRLAPGSAIKVDLTSHRRDVRLLAGEAYFEAAPDRARPFHVQTGDARVTVLGTGFNVRLGEVGTDIAVRHGRVRVDRTDDASVLLTDGEWSRAGSGTAKLGLGSPQVVGAWSGDRMVAVDQTVADMLGDARRRHHGAIILTNGRLAPRTVTGAYDMRDPAAGLAVMMQPLGGKVRRITPWLIIVS</sequence>
<evidence type="ECO:0000259" key="2">
    <source>
        <dbReference type="Pfam" id="PF04773"/>
    </source>
</evidence>
<proteinExistence type="predicted"/>
<accession>A0ABV2RG78</accession>
<dbReference type="Pfam" id="PF04773">
    <property type="entry name" value="FecR"/>
    <property type="match status" value="1"/>
</dbReference>
<keyword evidence="1" id="KW-0472">Membrane</keyword>
<feature type="domain" description="FecR protein" evidence="2">
    <location>
        <begin position="112"/>
        <end position="201"/>
    </location>
</feature>
<dbReference type="PIRSF" id="PIRSF018266">
    <property type="entry name" value="FecR"/>
    <property type="match status" value="1"/>
</dbReference>
<dbReference type="PANTHER" id="PTHR30273">
    <property type="entry name" value="PERIPLASMIC SIGNAL SENSOR AND SIGMA FACTOR ACTIVATOR FECR-RELATED"/>
    <property type="match status" value="1"/>
</dbReference>
<evidence type="ECO:0000313" key="4">
    <source>
        <dbReference type="EMBL" id="MET4685263.1"/>
    </source>
</evidence>
<dbReference type="InterPro" id="IPR012373">
    <property type="entry name" value="Ferrdict_sens_TM"/>
</dbReference>
<dbReference type="InterPro" id="IPR006860">
    <property type="entry name" value="FecR"/>
</dbReference>
<evidence type="ECO:0000256" key="1">
    <source>
        <dbReference type="SAM" id="Phobius"/>
    </source>
</evidence>
<evidence type="ECO:0000259" key="3">
    <source>
        <dbReference type="Pfam" id="PF16220"/>
    </source>
</evidence>
<keyword evidence="1" id="KW-1133">Transmembrane helix</keyword>
<dbReference type="Pfam" id="PF16220">
    <property type="entry name" value="DUF4880"/>
    <property type="match status" value="1"/>
</dbReference>